<reference evidence="1" key="1">
    <citation type="submission" date="2023-03" db="UniProtKB">
        <authorList>
            <consortium name="EnsemblPlants"/>
        </authorList>
    </citation>
    <scope>IDENTIFICATION</scope>
</reference>
<dbReference type="AlphaFoldDB" id="A0A9I9E987"/>
<organism evidence="1">
    <name type="scientific">Cucumis melo</name>
    <name type="common">Muskmelon</name>
    <dbReference type="NCBI Taxonomy" id="3656"/>
    <lineage>
        <taxon>Eukaryota</taxon>
        <taxon>Viridiplantae</taxon>
        <taxon>Streptophyta</taxon>
        <taxon>Embryophyta</taxon>
        <taxon>Tracheophyta</taxon>
        <taxon>Spermatophyta</taxon>
        <taxon>Magnoliopsida</taxon>
        <taxon>eudicotyledons</taxon>
        <taxon>Gunneridae</taxon>
        <taxon>Pentapetalae</taxon>
        <taxon>rosids</taxon>
        <taxon>fabids</taxon>
        <taxon>Cucurbitales</taxon>
        <taxon>Cucurbitaceae</taxon>
        <taxon>Benincaseae</taxon>
        <taxon>Cucumis</taxon>
    </lineage>
</organism>
<accession>A0A9I9E987</accession>
<evidence type="ECO:0000313" key="1">
    <source>
        <dbReference type="EnsemblPlants" id="MELO3C030561.2.1"/>
    </source>
</evidence>
<dbReference type="EnsemblPlants" id="MELO3C030561.2.1">
    <property type="protein sequence ID" value="MELO3C030561.2.1"/>
    <property type="gene ID" value="MELO3C030561.2"/>
</dbReference>
<dbReference type="Gramene" id="MELO3C030561.2.1">
    <property type="protein sequence ID" value="MELO3C030561.2.1"/>
    <property type="gene ID" value="MELO3C030561.2"/>
</dbReference>
<sequence length="44" mass="5161">MEVPGSSLIRVGPKEPYDFRRKNRKLAMEILRGQKLIHTRGLIR</sequence>
<proteinExistence type="predicted"/>
<protein>
    <submittedName>
        <fullName evidence="1">Uncharacterized protein</fullName>
    </submittedName>
</protein>
<name>A0A9I9E987_CUCME</name>